<feature type="domain" description="Major facilitator superfamily (MFS) profile" evidence="7">
    <location>
        <begin position="22"/>
        <end position="75"/>
    </location>
</feature>
<keyword evidence="5" id="KW-0046">Antibiotic resistance</keyword>
<evidence type="ECO:0000259" key="7">
    <source>
        <dbReference type="PROSITE" id="PS50850"/>
    </source>
</evidence>
<dbReference type="Proteomes" id="UP000244201">
    <property type="component" value="Chromosome"/>
</dbReference>
<accession>A0A2R4TBB3</accession>
<reference evidence="8 9" key="1">
    <citation type="submission" date="2018-01" db="EMBL/GenBank/DDBJ databases">
        <title>Complete genome sequence of Streptomyces lunaelactis MM109T, a Ferroverdin A producer isolated from cave moonmilk deposits.</title>
        <authorList>
            <person name="Naome A."/>
            <person name="Martinet L."/>
            <person name="Maciejewska M."/>
            <person name="Anderssen S."/>
            <person name="Adam D."/>
            <person name="Tenconi E."/>
            <person name="Deflandre B."/>
            <person name="Arguelles-Arias A."/>
            <person name="Calusinska M."/>
            <person name="Copieters W."/>
            <person name="Karim L."/>
            <person name="Hanikenne M."/>
            <person name="Baurain D."/>
            <person name="van Wezel G."/>
            <person name="Smargiasso N."/>
            <person name="de Pauw E."/>
            <person name="Delfosse P."/>
            <person name="Rigali S."/>
        </authorList>
    </citation>
    <scope>NUCLEOTIDE SEQUENCE [LARGE SCALE GENOMIC DNA]</scope>
    <source>
        <strain evidence="8 9">MM109</strain>
    </source>
</reference>
<keyword evidence="4 6" id="KW-0472">Membrane</keyword>
<dbReference type="RefSeq" id="WP_108153709.1">
    <property type="nucleotide sequence ID" value="NZ_CP026304.1"/>
</dbReference>
<dbReference type="OrthoDB" id="3392002at2"/>
<keyword evidence="2 6" id="KW-0812">Transmembrane</keyword>
<dbReference type="InterPro" id="IPR036259">
    <property type="entry name" value="MFS_trans_sf"/>
</dbReference>
<dbReference type="EMBL" id="CP026304">
    <property type="protein sequence ID" value="AVZ76422.1"/>
    <property type="molecule type" value="Genomic_DNA"/>
</dbReference>
<dbReference type="KEGG" id="slk:SLUN_33655"/>
<evidence type="ECO:0000256" key="6">
    <source>
        <dbReference type="SAM" id="Phobius"/>
    </source>
</evidence>
<dbReference type="GO" id="GO:0022857">
    <property type="term" value="F:transmembrane transporter activity"/>
    <property type="evidence" value="ECO:0007669"/>
    <property type="project" value="InterPro"/>
</dbReference>
<dbReference type="GeneID" id="55660198"/>
<evidence type="ECO:0000256" key="5">
    <source>
        <dbReference type="ARBA" id="ARBA00023251"/>
    </source>
</evidence>
<sequence>MTTVDRNSTTELADSHPRRWAALFVMLGAAFMDLLDVTIVNIALPAVRDDLGASFASAQWVLSGVAVFTAAPGAH</sequence>
<dbReference type="SUPFAM" id="SSF103473">
    <property type="entry name" value="MFS general substrate transporter"/>
    <property type="match status" value="1"/>
</dbReference>
<feature type="transmembrane region" description="Helical" evidence="6">
    <location>
        <begin position="20"/>
        <end position="44"/>
    </location>
</feature>
<dbReference type="PROSITE" id="PS50850">
    <property type="entry name" value="MFS"/>
    <property type="match status" value="1"/>
</dbReference>
<dbReference type="AlphaFoldDB" id="A0A2R4TBB3"/>
<name>A0A2R4TBB3_9ACTN</name>
<feature type="transmembrane region" description="Helical" evidence="6">
    <location>
        <begin position="51"/>
        <end position="71"/>
    </location>
</feature>
<organism evidence="8 9">
    <name type="scientific">Streptomyces lunaelactis</name>
    <dbReference type="NCBI Taxonomy" id="1535768"/>
    <lineage>
        <taxon>Bacteria</taxon>
        <taxon>Bacillati</taxon>
        <taxon>Actinomycetota</taxon>
        <taxon>Actinomycetes</taxon>
        <taxon>Kitasatosporales</taxon>
        <taxon>Streptomycetaceae</taxon>
        <taxon>Streptomyces</taxon>
    </lineage>
</organism>
<gene>
    <name evidence="8" type="ORF">SLUN_33655</name>
</gene>
<keyword evidence="9" id="KW-1185">Reference proteome</keyword>
<dbReference type="PANTHER" id="PTHR42718:SF39">
    <property type="entry name" value="ACTINORHODIN TRANSPORTER-RELATED"/>
    <property type="match status" value="1"/>
</dbReference>
<evidence type="ECO:0000256" key="2">
    <source>
        <dbReference type="ARBA" id="ARBA00022692"/>
    </source>
</evidence>
<dbReference type="GO" id="GO:0005886">
    <property type="term" value="C:plasma membrane"/>
    <property type="evidence" value="ECO:0007669"/>
    <property type="project" value="UniProtKB-SubCell"/>
</dbReference>
<keyword evidence="3 6" id="KW-1133">Transmembrane helix</keyword>
<evidence type="ECO:0000313" key="9">
    <source>
        <dbReference type="Proteomes" id="UP000244201"/>
    </source>
</evidence>
<evidence type="ECO:0000256" key="4">
    <source>
        <dbReference type="ARBA" id="ARBA00023136"/>
    </source>
</evidence>
<proteinExistence type="predicted"/>
<dbReference type="GO" id="GO:0046677">
    <property type="term" value="P:response to antibiotic"/>
    <property type="evidence" value="ECO:0007669"/>
    <property type="project" value="UniProtKB-KW"/>
</dbReference>
<dbReference type="PANTHER" id="PTHR42718">
    <property type="entry name" value="MAJOR FACILITATOR SUPERFAMILY MULTIDRUG TRANSPORTER MFSC"/>
    <property type="match status" value="1"/>
</dbReference>
<evidence type="ECO:0000256" key="1">
    <source>
        <dbReference type="ARBA" id="ARBA00004651"/>
    </source>
</evidence>
<evidence type="ECO:0000256" key="3">
    <source>
        <dbReference type="ARBA" id="ARBA00022989"/>
    </source>
</evidence>
<protein>
    <recommendedName>
        <fullName evidence="7">Major facilitator superfamily (MFS) profile domain-containing protein</fullName>
    </recommendedName>
</protein>
<dbReference type="InterPro" id="IPR020846">
    <property type="entry name" value="MFS_dom"/>
</dbReference>
<evidence type="ECO:0000313" key="8">
    <source>
        <dbReference type="EMBL" id="AVZ76422.1"/>
    </source>
</evidence>
<dbReference type="Gene3D" id="1.20.1250.20">
    <property type="entry name" value="MFS general substrate transporter like domains"/>
    <property type="match status" value="1"/>
</dbReference>
<comment type="subcellular location">
    <subcellularLocation>
        <location evidence="1">Cell membrane</location>
        <topology evidence="1">Multi-pass membrane protein</topology>
    </subcellularLocation>
</comment>